<dbReference type="SUPFAM" id="SSF53335">
    <property type="entry name" value="S-adenosyl-L-methionine-dependent methyltransferases"/>
    <property type="match status" value="1"/>
</dbReference>
<dbReference type="EMBL" id="MU865298">
    <property type="protein sequence ID" value="KAK4230473.1"/>
    <property type="molecule type" value="Genomic_DNA"/>
</dbReference>
<evidence type="ECO:0000256" key="6">
    <source>
        <dbReference type="ARBA" id="ARBA00049075"/>
    </source>
</evidence>
<organism evidence="9 10">
    <name type="scientific">Podospora fimiseda</name>
    <dbReference type="NCBI Taxonomy" id="252190"/>
    <lineage>
        <taxon>Eukaryota</taxon>
        <taxon>Fungi</taxon>
        <taxon>Dikarya</taxon>
        <taxon>Ascomycota</taxon>
        <taxon>Pezizomycotina</taxon>
        <taxon>Sordariomycetes</taxon>
        <taxon>Sordariomycetidae</taxon>
        <taxon>Sordariales</taxon>
        <taxon>Podosporaceae</taxon>
        <taxon>Podospora</taxon>
    </lineage>
</organism>
<reference evidence="9" key="1">
    <citation type="journal article" date="2023" name="Mol. Phylogenet. Evol.">
        <title>Genome-scale phylogeny and comparative genomics of the fungal order Sordariales.</title>
        <authorList>
            <person name="Hensen N."/>
            <person name="Bonometti L."/>
            <person name="Westerberg I."/>
            <person name="Brannstrom I.O."/>
            <person name="Guillou S."/>
            <person name="Cros-Aarteil S."/>
            <person name="Calhoun S."/>
            <person name="Haridas S."/>
            <person name="Kuo A."/>
            <person name="Mondo S."/>
            <person name="Pangilinan J."/>
            <person name="Riley R."/>
            <person name="LaButti K."/>
            <person name="Andreopoulos B."/>
            <person name="Lipzen A."/>
            <person name="Chen C."/>
            <person name="Yan M."/>
            <person name="Daum C."/>
            <person name="Ng V."/>
            <person name="Clum A."/>
            <person name="Steindorff A."/>
            <person name="Ohm R.A."/>
            <person name="Martin F."/>
            <person name="Silar P."/>
            <person name="Natvig D.O."/>
            <person name="Lalanne C."/>
            <person name="Gautier V."/>
            <person name="Ament-Velasquez S.L."/>
            <person name="Kruys A."/>
            <person name="Hutchinson M.I."/>
            <person name="Powell A.J."/>
            <person name="Barry K."/>
            <person name="Miller A.N."/>
            <person name="Grigoriev I.V."/>
            <person name="Debuchy R."/>
            <person name="Gladieux P."/>
            <person name="Hiltunen Thoren M."/>
            <person name="Johannesson H."/>
        </authorList>
    </citation>
    <scope>NUCLEOTIDE SEQUENCE</scope>
    <source>
        <strain evidence="9">CBS 990.96</strain>
    </source>
</reference>
<evidence type="ECO:0000256" key="2">
    <source>
        <dbReference type="ARBA" id="ARBA00025783"/>
    </source>
</evidence>
<accession>A0AAN7BVN2</accession>
<evidence type="ECO:0000256" key="5">
    <source>
        <dbReference type="ARBA" id="ARBA00048763"/>
    </source>
</evidence>
<dbReference type="InterPro" id="IPR019012">
    <property type="entry name" value="RNA_cap_Gua-N2-MeTrfase"/>
</dbReference>
<evidence type="ECO:0000256" key="8">
    <source>
        <dbReference type="SAM" id="MobiDB-lite"/>
    </source>
</evidence>
<evidence type="ECO:0000256" key="1">
    <source>
        <dbReference type="ARBA" id="ARBA00018517"/>
    </source>
</evidence>
<proteinExistence type="inferred from homology"/>
<name>A0AAN7BVN2_9PEZI</name>
<comment type="catalytic activity">
    <reaction evidence="3">
        <text>a 5'-end (N(2),N(7)-dimethyl 5'-triphosphoguanosine)-ribonucleoside in snoRNA + S-adenosyl-L-methionine = a 5'-end (N(2),N(2),N(7)-trimethyl 5'-triphosphoguanosine)-ribonucleoside in snoRNA + S-adenosyl-L-homocysteine + H(+)</text>
        <dbReference type="Rhea" id="RHEA:78507"/>
        <dbReference type="Rhea" id="RHEA-COMP:19088"/>
        <dbReference type="Rhea" id="RHEA-COMP:19090"/>
        <dbReference type="ChEBI" id="CHEBI:15378"/>
        <dbReference type="ChEBI" id="CHEBI:57856"/>
        <dbReference type="ChEBI" id="CHEBI:59789"/>
        <dbReference type="ChEBI" id="CHEBI:167623"/>
        <dbReference type="ChEBI" id="CHEBI:172880"/>
    </reaction>
    <physiologicalReaction direction="left-to-right" evidence="3">
        <dbReference type="Rhea" id="RHEA:78508"/>
    </physiologicalReaction>
</comment>
<comment type="similarity">
    <text evidence="2">Belongs to the methyltransferase superfamily. Trimethylguanosine synthase family.</text>
</comment>
<reference evidence="9" key="2">
    <citation type="submission" date="2023-05" db="EMBL/GenBank/DDBJ databases">
        <authorList>
            <consortium name="Lawrence Berkeley National Laboratory"/>
            <person name="Steindorff A."/>
            <person name="Hensen N."/>
            <person name="Bonometti L."/>
            <person name="Westerberg I."/>
            <person name="Brannstrom I.O."/>
            <person name="Guillou S."/>
            <person name="Cros-Aarteil S."/>
            <person name="Calhoun S."/>
            <person name="Haridas S."/>
            <person name="Kuo A."/>
            <person name="Mondo S."/>
            <person name="Pangilinan J."/>
            <person name="Riley R."/>
            <person name="Labutti K."/>
            <person name="Andreopoulos B."/>
            <person name="Lipzen A."/>
            <person name="Chen C."/>
            <person name="Yanf M."/>
            <person name="Daum C."/>
            <person name="Ng V."/>
            <person name="Clum A."/>
            <person name="Ohm R."/>
            <person name="Martin F."/>
            <person name="Silar P."/>
            <person name="Natvig D."/>
            <person name="Lalanne C."/>
            <person name="Gautier V."/>
            <person name="Ament-Velasquez S.L."/>
            <person name="Kruys A."/>
            <person name="Hutchinson M.I."/>
            <person name="Powell A.J."/>
            <person name="Barry K."/>
            <person name="Miller A.N."/>
            <person name="Grigoriev I.V."/>
            <person name="Debuchy R."/>
            <person name="Gladieux P."/>
            <person name="Thoren M.H."/>
            <person name="Johannesson H."/>
        </authorList>
    </citation>
    <scope>NUCLEOTIDE SEQUENCE</scope>
    <source>
        <strain evidence="9">CBS 990.96</strain>
    </source>
</reference>
<dbReference type="Pfam" id="PF09445">
    <property type="entry name" value="Methyltransf_15"/>
    <property type="match status" value="1"/>
</dbReference>
<sequence length="285" mass="32349">MTTTNEDILTPLTSPIPLTPKCHHYSSISQVPKHLHKYFHQRYSLFSLYDSNIHLTNDAWFGVTPEPVAIQLSNDISPSSPQNSVLIDLFGGVGNNSISFALSPHPQKWSRIILIEKDISTLACAQHNASIYRVYDQITFVHGDCLDYLWRLKTDPERLLHPDLRVNMSSTTLFVSPPWGGVDYAKDEIFDLSKMEPYNLEVLHEACKPMEHALYLPRTSDLRQLAKLVVSGKQKMDVVQYCMEGASKALVAYVPAEGGYHHDDEEEEEEGEGEGYYEDSVEYQE</sequence>
<evidence type="ECO:0000256" key="7">
    <source>
        <dbReference type="ARBA" id="ARBA00049790"/>
    </source>
</evidence>
<comment type="catalytic activity">
    <reaction evidence="5">
        <text>a 5'-end (N(2),N(7)-dimethyl 5'-triphosphoguanosine)-ribonucleoside in snRNA + S-adenosyl-L-methionine = a 5'-end (N(2),N(2),N(7)-trimethyl 5'-triphosphoguanosine)-ribonucleoside in snRNA + S-adenosyl-L-homocysteine + H(+)</text>
        <dbReference type="Rhea" id="RHEA:78479"/>
        <dbReference type="Rhea" id="RHEA-COMP:19087"/>
        <dbReference type="Rhea" id="RHEA-COMP:19089"/>
        <dbReference type="ChEBI" id="CHEBI:15378"/>
        <dbReference type="ChEBI" id="CHEBI:57856"/>
        <dbReference type="ChEBI" id="CHEBI:59789"/>
        <dbReference type="ChEBI" id="CHEBI:167623"/>
        <dbReference type="ChEBI" id="CHEBI:172880"/>
    </reaction>
    <physiologicalReaction direction="left-to-right" evidence="5">
        <dbReference type="Rhea" id="RHEA:78480"/>
    </physiologicalReaction>
</comment>
<dbReference type="Proteomes" id="UP001301958">
    <property type="component" value="Unassembled WGS sequence"/>
</dbReference>
<comment type="caution">
    <text evidence="9">The sequence shown here is derived from an EMBL/GenBank/DDBJ whole genome shotgun (WGS) entry which is preliminary data.</text>
</comment>
<dbReference type="PANTHER" id="PTHR14741">
    <property type="entry name" value="S-ADENOSYLMETHIONINE-DEPENDENT METHYLTRANSFERASE RELATED"/>
    <property type="match status" value="1"/>
</dbReference>
<dbReference type="FunFam" id="3.40.50.150:FF:000270">
    <property type="entry name" value="RNA methylase family protein"/>
    <property type="match status" value="1"/>
</dbReference>
<comment type="catalytic activity">
    <reaction evidence="6">
        <text>a 5'-end (N(7)-methyl 5'-triphosphoguanosine)-ribonucleoside in snRNA + S-adenosyl-L-methionine = a 5'-end (N(2),N(7)-dimethyl 5'-triphosphoguanosine)-ribonucleoside in snRNA + S-adenosyl-L-homocysteine + H(+)</text>
        <dbReference type="Rhea" id="RHEA:78471"/>
        <dbReference type="Rhea" id="RHEA-COMP:19085"/>
        <dbReference type="Rhea" id="RHEA-COMP:19087"/>
        <dbReference type="ChEBI" id="CHEBI:15378"/>
        <dbReference type="ChEBI" id="CHEBI:57856"/>
        <dbReference type="ChEBI" id="CHEBI:59789"/>
        <dbReference type="ChEBI" id="CHEBI:156461"/>
        <dbReference type="ChEBI" id="CHEBI:172880"/>
    </reaction>
    <physiologicalReaction direction="left-to-right" evidence="6">
        <dbReference type="Rhea" id="RHEA:78472"/>
    </physiologicalReaction>
</comment>
<feature type="region of interest" description="Disordered" evidence="8">
    <location>
        <begin position="259"/>
        <end position="285"/>
    </location>
</feature>
<protein>
    <recommendedName>
        <fullName evidence="1">Trimethylguanosine synthase</fullName>
    </recommendedName>
    <alternativeName>
        <fullName evidence="7">Cap-specific guanine-N(2) methyltransferase</fullName>
    </alternativeName>
</protein>
<evidence type="ECO:0000313" key="9">
    <source>
        <dbReference type="EMBL" id="KAK4230473.1"/>
    </source>
</evidence>
<dbReference type="GO" id="GO:0071164">
    <property type="term" value="F:RNA cap trimethylguanosine synthase activity"/>
    <property type="evidence" value="ECO:0007669"/>
    <property type="project" value="TreeGrafter"/>
</dbReference>
<evidence type="ECO:0000313" key="10">
    <source>
        <dbReference type="Proteomes" id="UP001301958"/>
    </source>
</evidence>
<keyword evidence="9" id="KW-0808">Transferase</keyword>
<dbReference type="GO" id="GO:0005634">
    <property type="term" value="C:nucleus"/>
    <property type="evidence" value="ECO:0007669"/>
    <property type="project" value="TreeGrafter"/>
</dbReference>
<evidence type="ECO:0000256" key="4">
    <source>
        <dbReference type="ARBA" id="ARBA00048740"/>
    </source>
</evidence>
<dbReference type="InterPro" id="IPR029063">
    <property type="entry name" value="SAM-dependent_MTases_sf"/>
</dbReference>
<gene>
    <name evidence="9" type="ORF">QBC38DRAFT_496463</name>
</gene>
<keyword evidence="10" id="KW-1185">Reference proteome</keyword>
<keyword evidence="9" id="KW-0489">Methyltransferase</keyword>
<evidence type="ECO:0000256" key="3">
    <source>
        <dbReference type="ARBA" id="ARBA00047418"/>
    </source>
</evidence>
<comment type="catalytic activity">
    <reaction evidence="4">
        <text>a 5'-end (N(7)-methyl 5'-triphosphoguanosine)-ribonucleoside in snoRNA + S-adenosyl-L-methionine = a 5'-end (N(2),N(7)-dimethyl 5'-triphosphoguanosine)-ribonucleoside in snoRNA + S-adenosyl-L-homocysteine + H(+)</text>
        <dbReference type="Rhea" id="RHEA:78475"/>
        <dbReference type="Rhea" id="RHEA-COMP:19086"/>
        <dbReference type="Rhea" id="RHEA-COMP:19088"/>
        <dbReference type="ChEBI" id="CHEBI:15378"/>
        <dbReference type="ChEBI" id="CHEBI:57856"/>
        <dbReference type="ChEBI" id="CHEBI:59789"/>
        <dbReference type="ChEBI" id="CHEBI:156461"/>
        <dbReference type="ChEBI" id="CHEBI:172880"/>
    </reaction>
    <physiologicalReaction direction="left-to-right" evidence="4">
        <dbReference type="Rhea" id="RHEA:78476"/>
    </physiologicalReaction>
</comment>
<dbReference type="PANTHER" id="PTHR14741:SF32">
    <property type="entry name" value="TRIMETHYLGUANOSINE SYNTHASE"/>
    <property type="match status" value="1"/>
</dbReference>
<dbReference type="AlphaFoldDB" id="A0AAN7BVN2"/>
<dbReference type="Gene3D" id="3.40.50.150">
    <property type="entry name" value="Vaccinia Virus protein VP39"/>
    <property type="match status" value="1"/>
</dbReference>
<feature type="compositionally biased region" description="Acidic residues" evidence="8">
    <location>
        <begin position="264"/>
        <end position="285"/>
    </location>
</feature>